<dbReference type="Proteomes" id="UP001431019">
    <property type="component" value="Unassembled WGS sequence"/>
</dbReference>
<comment type="caution">
    <text evidence="2">The sequence shown here is derived from an EMBL/GenBank/DDBJ whole genome shotgun (WGS) entry which is preliminary data.</text>
</comment>
<dbReference type="RefSeq" id="WP_230513109.1">
    <property type="nucleotide sequence ID" value="NZ_JAJITD010000021.1"/>
</dbReference>
<protein>
    <submittedName>
        <fullName evidence="2">Uncharacterized protein</fullName>
    </submittedName>
</protein>
<name>A0ABS8K3W2_9BURK</name>
<organism evidence="2 3">
    <name type="scientific">Paraburkholderia sejongensis</name>
    <dbReference type="NCBI Taxonomy" id="2886946"/>
    <lineage>
        <taxon>Bacteria</taxon>
        <taxon>Pseudomonadati</taxon>
        <taxon>Pseudomonadota</taxon>
        <taxon>Betaproteobacteria</taxon>
        <taxon>Burkholderiales</taxon>
        <taxon>Burkholderiaceae</taxon>
        <taxon>Paraburkholderia</taxon>
    </lineage>
</organism>
<sequence length="79" mass="8670">MNLRGAQGIVWLHGKVSDALLEAGCERALAHASPRWRTVKTIPDKGLESEPIAEPPQTLTDTYVNGGRFGRNLQPLLIH</sequence>
<gene>
    <name evidence="2" type="ORF">LJ656_30020</name>
</gene>
<evidence type="ECO:0000256" key="1">
    <source>
        <dbReference type="SAM" id="MobiDB-lite"/>
    </source>
</evidence>
<reference evidence="2 3" key="1">
    <citation type="submission" date="2021-11" db="EMBL/GenBank/DDBJ databases">
        <authorList>
            <person name="Oh E.-T."/>
            <person name="Kim S.-B."/>
        </authorList>
    </citation>
    <scope>NUCLEOTIDE SEQUENCE [LARGE SCALE GENOMIC DNA]</scope>
    <source>
        <strain evidence="2 3">MMS20-SJTR3</strain>
    </source>
</reference>
<keyword evidence="3" id="KW-1185">Reference proteome</keyword>
<dbReference type="EMBL" id="JAJITD010000021">
    <property type="protein sequence ID" value="MCC8396831.1"/>
    <property type="molecule type" value="Genomic_DNA"/>
</dbReference>
<evidence type="ECO:0000313" key="3">
    <source>
        <dbReference type="Proteomes" id="UP001431019"/>
    </source>
</evidence>
<feature type="region of interest" description="Disordered" evidence="1">
    <location>
        <begin position="46"/>
        <end position="65"/>
    </location>
</feature>
<evidence type="ECO:0000313" key="2">
    <source>
        <dbReference type="EMBL" id="MCC8396831.1"/>
    </source>
</evidence>
<proteinExistence type="predicted"/>
<accession>A0ABS8K3W2</accession>